<keyword evidence="6" id="KW-0406">Ion transport</keyword>
<dbReference type="PANTHER" id="PTHR12483:SF24">
    <property type="entry name" value="COPPER TRANSPORTER 2-RELATED"/>
    <property type="match status" value="1"/>
</dbReference>
<dbReference type="AlphaFoldDB" id="A0ABD3J1G1"/>
<dbReference type="GO" id="GO:0016020">
    <property type="term" value="C:membrane"/>
    <property type="evidence" value="ECO:0007669"/>
    <property type="project" value="UniProtKB-SubCell"/>
</dbReference>
<organism evidence="7 8">
    <name type="scientific">Eucalyptus globulus</name>
    <name type="common">Tasmanian blue gum</name>
    <dbReference type="NCBI Taxonomy" id="34317"/>
    <lineage>
        <taxon>Eukaryota</taxon>
        <taxon>Viridiplantae</taxon>
        <taxon>Streptophyta</taxon>
        <taxon>Embryophyta</taxon>
        <taxon>Tracheophyta</taxon>
        <taxon>Spermatophyta</taxon>
        <taxon>Magnoliopsida</taxon>
        <taxon>eudicotyledons</taxon>
        <taxon>Gunneridae</taxon>
        <taxon>Pentapetalae</taxon>
        <taxon>rosids</taxon>
        <taxon>malvids</taxon>
        <taxon>Myrtales</taxon>
        <taxon>Myrtaceae</taxon>
        <taxon>Myrtoideae</taxon>
        <taxon>Eucalypteae</taxon>
        <taxon>Eucalyptus</taxon>
    </lineage>
</organism>
<keyword evidence="3 6" id="KW-0187">Copper transport</keyword>
<evidence type="ECO:0000313" key="8">
    <source>
        <dbReference type="Proteomes" id="UP001634007"/>
    </source>
</evidence>
<keyword evidence="5 6" id="KW-0472">Membrane</keyword>
<gene>
    <name evidence="7" type="ORF">ACJRO7_004932</name>
</gene>
<evidence type="ECO:0000256" key="2">
    <source>
        <dbReference type="ARBA" id="ARBA00022692"/>
    </source>
</evidence>
<accession>A0ABD3J1G1</accession>
<sequence>MEGMNGGHMPGMNGTTMMPRRHKMMMMHMTFYWGTRAVILFTGWPGARTAMYAIAIVLLFAICVLVEWLARCHHLLTKPGVATAISRALVHAVRMGLAYLAMLALMSFNVGVFLAVVTGHAVGFLVFASGAFGKPAYVGKVTSDLPPMSC</sequence>
<keyword evidence="6" id="KW-0813">Transport</keyword>
<comment type="similarity">
    <text evidence="1 6">Belongs to the copper transporter (Ctr) (TC 1.A.56) family. SLC31A subfamily.</text>
</comment>
<comment type="subcellular location">
    <subcellularLocation>
        <location evidence="6">Membrane</location>
        <topology evidence="6">Multi-pass membrane protein</topology>
    </subcellularLocation>
</comment>
<evidence type="ECO:0000313" key="7">
    <source>
        <dbReference type="EMBL" id="KAL3720019.1"/>
    </source>
</evidence>
<proteinExistence type="inferred from homology"/>
<evidence type="ECO:0000256" key="3">
    <source>
        <dbReference type="ARBA" id="ARBA00022796"/>
    </source>
</evidence>
<keyword evidence="2 6" id="KW-0812">Transmembrane</keyword>
<evidence type="ECO:0000256" key="5">
    <source>
        <dbReference type="ARBA" id="ARBA00023136"/>
    </source>
</evidence>
<keyword evidence="6" id="KW-0186">Copper</keyword>
<feature type="transmembrane region" description="Helical" evidence="6">
    <location>
        <begin position="96"/>
        <end position="127"/>
    </location>
</feature>
<comment type="caution">
    <text evidence="7">The sequence shown here is derived from an EMBL/GenBank/DDBJ whole genome shotgun (WGS) entry which is preliminary data.</text>
</comment>
<name>A0ABD3J1G1_EUCGL</name>
<keyword evidence="4 6" id="KW-1133">Transmembrane helix</keyword>
<evidence type="ECO:0000256" key="4">
    <source>
        <dbReference type="ARBA" id="ARBA00022989"/>
    </source>
</evidence>
<dbReference type="GO" id="GO:0005375">
    <property type="term" value="F:copper ion transmembrane transporter activity"/>
    <property type="evidence" value="ECO:0007669"/>
    <property type="project" value="UniProtKB-UniRule"/>
</dbReference>
<dbReference type="Pfam" id="PF04145">
    <property type="entry name" value="Ctr"/>
    <property type="match status" value="2"/>
</dbReference>
<protein>
    <recommendedName>
        <fullName evidence="6">Copper transport protein</fullName>
    </recommendedName>
</protein>
<evidence type="ECO:0000256" key="6">
    <source>
        <dbReference type="RuleBase" id="RU367022"/>
    </source>
</evidence>
<reference evidence="7 8" key="1">
    <citation type="submission" date="2024-11" db="EMBL/GenBank/DDBJ databases">
        <title>Chromosome-level genome assembly of Eucalyptus globulus Labill. provides insights into its genome evolution.</title>
        <authorList>
            <person name="Li X."/>
        </authorList>
    </citation>
    <scope>NUCLEOTIDE SEQUENCE [LARGE SCALE GENOMIC DNA]</scope>
    <source>
        <strain evidence="7">CL2024</strain>
        <tissue evidence="7">Fresh tender leaves</tissue>
    </source>
</reference>
<dbReference type="InterPro" id="IPR007274">
    <property type="entry name" value="Cop_transporter"/>
</dbReference>
<dbReference type="PANTHER" id="PTHR12483">
    <property type="entry name" value="SOLUTE CARRIER FAMILY 31 COPPER TRANSPORTERS"/>
    <property type="match status" value="1"/>
</dbReference>
<dbReference type="EMBL" id="JBJKBG010000010">
    <property type="protein sequence ID" value="KAL3720019.1"/>
    <property type="molecule type" value="Genomic_DNA"/>
</dbReference>
<dbReference type="Proteomes" id="UP001634007">
    <property type="component" value="Unassembled WGS sequence"/>
</dbReference>
<evidence type="ECO:0000256" key="1">
    <source>
        <dbReference type="ARBA" id="ARBA00006921"/>
    </source>
</evidence>
<keyword evidence="8" id="KW-1185">Reference proteome</keyword>